<dbReference type="InterPro" id="IPR019193">
    <property type="entry name" value="UBQ-conj_enz_E2-bd_prot"/>
</dbReference>
<dbReference type="GO" id="GO:0031624">
    <property type="term" value="F:ubiquitin conjugating enzyme binding"/>
    <property type="evidence" value="ECO:0007669"/>
    <property type="project" value="TreeGrafter"/>
</dbReference>
<dbReference type="GO" id="GO:0006513">
    <property type="term" value="P:protein monoubiquitination"/>
    <property type="evidence" value="ECO:0007669"/>
    <property type="project" value="TreeGrafter"/>
</dbReference>
<dbReference type="GO" id="GO:0005634">
    <property type="term" value="C:nucleus"/>
    <property type="evidence" value="ECO:0007669"/>
    <property type="project" value="TreeGrafter"/>
</dbReference>
<evidence type="ECO:0000313" key="1">
    <source>
        <dbReference type="EMBL" id="OXV05414.1"/>
    </source>
</evidence>
<dbReference type="GO" id="GO:0061630">
    <property type="term" value="F:ubiquitin protein ligase activity"/>
    <property type="evidence" value="ECO:0007669"/>
    <property type="project" value="TreeGrafter"/>
</dbReference>
<dbReference type="GO" id="GO:0005829">
    <property type="term" value="C:cytosol"/>
    <property type="evidence" value="ECO:0007669"/>
    <property type="project" value="TreeGrafter"/>
</dbReference>
<dbReference type="EMBL" id="NPHW01007023">
    <property type="protein sequence ID" value="OXV05414.1"/>
    <property type="molecule type" value="Genomic_DNA"/>
</dbReference>
<dbReference type="GO" id="GO:0000209">
    <property type="term" value="P:protein polyubiquitination"/>
    <property type="evidence" value="ECO:0007669"/>
    <property type="project" value="TreeGrafter"/>
</dbReference>
<comment type="caution">
    <text evidence="1">The sequence shown here is derived from an EMBL/GenBank/DDBJ whole genome shotgun (WGS) entry which is preliminary data.</text>
</comment>
<reference evidence="1 2" key="1">
    <citation type="journal article" date="2015" name="Environ. Microbiol.">
        <title>Metagenome sequence of Elaphomyces granulatus from sporocarp tissue reveals Ascomycota ectomycorrhizal fingerprints of genome expansion and a Proteobacteria-rich microbiome.</title>
        <authorList>
            <person name="Quandt C.A."/>
            <person name="Kohler A."/>
            <person name="Hesse C.N."/>
            <person name="Sharpton T.J."/>
            <person name="Martin F."/>
            <person name="Spatafora J.W."/>
        </authorList>
    </citation>
    <scope>NUCLEOTIDE SEQUENCE [LARGE SCALE GENOMIC DNA]</scope>
    <source>
        <strain evidence="1 2">OSC145934</strain>
    </source>
</reference>
<keyword evidence="2" id="KW-1185">Reference proteome</keyword>
<dbReference type="PANTHER" id="PTHR31531:SF2">
    <property type="entry name" value="E3 UBIQUITIN-PROTEIN LIGASE E3D"/>
    <property type="match status" value="1"/>
</dbReference>
<dbReference type="OrthoDB" id="386949at2759"/>
<dbReference type="AlphaFoldDB" id="A0A232LMU1"/>
<proteinExistence type="predicted"/>
<dbReference type="Pfam" id="PF09814">
    <property type="entry name" value="HECT_2"/>
    <property type="match status" value="1"/>
</dbReference>
<accession>A0A232LMU1</accession>
<name>A0A232LMU1_9EURO</name>
<dbReference type="GO" id="GO:0030332">
    <property type="term" value="F:cyclin binding"/>
    <property type="evidence" value="ECO:0007669"/>
    <property type="project" value="TreeGrafter"/>
</dbReference>
<dbReference type="PANTHER" id="PTHR31531">
    <property type="entry name" value="E3 UBIQUITIN-PROTEIN LIGASE E3D FAMILY MEMBER"/>
    <property type="match status" value="1"/>
</dbReference>
<dbReference type="GO" id="GO:0043161">
    <property type="term" value="P:proteasome-mediated ubiquitin-dependent protein catabolic process"/>
    <property type="evidence" value="ECO:0007669"/>
    <property type="project" value="TreeGrafter"/>
</dbReference>
<sequence>MQDHSAGGLRLFKANLSACFPTGNGDDRAYIWQSHATETIVSAMLLEMIEREGARRFVIHSGKKNGLLLWVFNPDLRYSSSSADYSVSEQRAMKVFFQDIPDVESLLQPETGKSASFSLEELHLSASIFERVVGSLRLSHETLPASARTFREWDVGFLKRFEKVVAR</sequence>
<dbReference type="Proteomes" id="UP000243515">
    <property type="component" value="Unassembled WGS sequence"/>
</dbReference>
<protein>
    <submittedName>
        <fullName evidence="1">Uncharacterized protein</fullName>
    </submittedName>
</protein>
<organism evidence="1 2">
    <name type="scientific">Elaphomyces granulatus</name>
    <dbReference type="NCBI Taxonomy" id="519963"/>
    <lineage>
        <taxon>Eukaryota</taxon>
        <taxon>Fungi</taxon>
        <taxon>Dikarya</taxon>
        <taxon>Ascomycota</taxon>
        <taxon>Pezizomycotina</taxon>
        <taxon>Eurotiomycetes</taxon>
        <taxon>Eurotiomycetidae</taxon>
        <taxon>Eurotiales</taxon>
        <taxon>Elaphomycetaceae</taxon>
        <taxon>Elaphomyces</taxon>
    </lineage>
</organism>
<evidence type="ECO:0000313" key="2">
    <source>
        <dbReference type="Proteomes" id="UP000243515"/>
    </source>
</evidence>
<dbReference type="GO" id="GO:0000151">
    <property type="term" value="C:ubiquitin ligase complex"/>
    <property type="evidence" value="ECO:0007669"/>
    <property type="project" value="TreeGrafter"/>
</dbReference>
<gene>
    <name evidence="1" type="ORF">Egran_06818</name>
</gene>
<dbReference type="GO" id="GO:0051865">
    <property type="term" value="P:protein autoubiquitination"/>
    <property type="evidence" value="ECO:0007669"/>
    <property type="project" value="TreeGrafter"/>
</dbReference>